<proteinExistence type="predicted"/>
<feature type="signal peptide" evidence="1">
    <location>
        <begin position="1"/>
        <end position="19"/>
    </location>
</feature>
<evidence type="ECO:0000313" key="2">
    <source>
        <dbReference type="EMBL" id="NHQ86757.1"/>
    </source>
</evidence>
<feature type="chain" id="PRO_5045696286" description="Type IV pilus biogenesis protein PilP" evidence="1">
    <location>
        <begin position="20"/>
        <end position="204"/>
    </location>
</feature>
<dbReference type="RefSeq" id="WP_166826078.1">
    <property type="nucleotide sequence ID" value="NZ_JAAOLX010000005.1"/>
</dbReference>
<organism evidence="2 3">
    <name type="scientific">Iodobacter violaceini</name>
    <dbReference type="NCBI Taxonomy" id="3044271"/>
    <lineage>
        <taxon>Bacteria</taxon>
        <taxon>Pseudomonadati</taxon>
        <taxon>Pseudomonadota</taxon>
        <taxon>Betaproteobacteria</taxon>
        <taxon>Neisseriales</taxon>
        <taxon>Chitinibacteraceae</taxon>
        <taxon>Iodobacter</taxon>
    </lineage>
</organism>
<dbReference type="EMBL" id="JAAOLX010000005">
    <property type="protein sequence ID" value="NHQ86757.1"/>
    <property type="molecule type" value="Genomic_DNA"/>
</dbReference>
<dbReference type="Proteomes" id="UP000712570">
    <property type="component" value="Unassembled WGS sequence"/>
</dbReference>
<reference evidence="2 3" key="1">
    <citation type="submission" date="2020-03" db="EMBL/GenBank/DDBJ databases">
        <title>Draft genome sequence of environmentally isolated violet-colored cultures.</title>
        <authorList>
            <person name="Wilson H.S."/>
        </authorList>
    </citation>
    <scope>NUCLEOTIDE SEQUENCE [LARGE SCALE GENOMIC DNA]</scope>
    <source>
        <strain evidence="2 3">HSC-16F04</strain>
    </source>
</reference>
<accession>A0ABX0KX16</accession>
<evidence type="ECO:0000256" key="1">
    <source>
        <dbReference type="SAM" id="SignalP"/>
    </source>
</evidence>
<gene>
    <name evidence="2" type="ORF">HA050_11575</name>
</gene>
<evidence type="ECO:0008006" key="4">
    <source>
        <dbReference type="Google" id="ProtNLM"/>
    </source>
</evidence>
<keyword evidence="1" id="KW-0732">Signal</keyword>
<protein>
    <recommendedName>
        <fullName evidence="4">Type IV pilus biogenesis protein PilP</fullName>
    </recommendedName>
</protein>
<sequence>MRSKTLIASLLLLTGITHAGVDLDAIANKGAELRLKQLDEAIKKAENNSISAPALNVQPNSVSPTPFNPLMGTTALATDELKLLVIYGVGKDLMAKIAIGDRGILPIRVGSKFETWTVSAINDNEVILEKSLNTKSTKKAKKSRKSTANTNRTITKKLTMYANGTNNTSIPAVPVTEINTAPRAVTDSNPFAVKPFIGLSNNAR</sequence>
<comment type="caution">
    <text evidence="2">The sequence shown here is derived from an EMBL/GenBank/DDBJ whole genome shotgun (WGS) entry which is preliminary data.</text>
</comment>
<name>A0ABX0KX16_9NEIS</name>
<keyword evidence="3" id="KW-1185">Reference proteome</keyword>
<evidence type="ECO:0000313" key="3">
    <source>
        <dbReference type="Proteomes" id="UP000712570"/>
    </source>
</evidence>